<proteinExistence type="inferred from homology"/>
<evidence type="ECO:0000313" key="4">
    <source>
        <dbReference type="EMBL" id="MFD1399780.1"/>
    </source>
</evidence>
<dbReference type="InterPro" id="IPR000600">
    <property type="entry name" value="ROK"/>
</dbReference>
<keyword evidence="3" id="KW-0859">Xylose metabolism</keyword>
<dbReference type="RefSeq" id="WP_204119130.1">
    <property type="nucleotide sequence ID" value="NZ_BOLV01000011.1"/>
</dbReference>
<comment type="function">
    <text evidence="1">Transcriptional repressor of xylose-utilizing enzymes.</text>
</comment>
<organism evidence="4 5">
    <name type="scientific">Lacticaseibacillus suilingensis</name>
    <dbReference type="NCBI Taxonomy" id="2799577"/>
    <lineage>
        <taxon>Bacteria</taxon>
        <taxon>Bacillati</taxon>
        <taxon>Bacillota</taxon>
        <taxon>Bacilli</taxon>
        <taxon>Lactobacillales</taxon>
        <taxon>Lactobacillaceae</taxon>
        <taxon>Lacticaseibacillus</taxon>
    </lineage>
</organism>
<dbReference type="SUPFAM" id="SSF46785">
    <property type="entry name" value="Winged helix' DNA-binding domain"/>
    <property type="match status" value="1"/>
</dbReference>
<dbReference type="InterPro" id="IPR036388">
    <property type="entry name" value="WH-like_DNA-bd_sf"/>
</dbReference>
<dbReference type="EMBL" id="JBHTOA010000040">
    <property type="protein sequence ID" value="MFD1399780.1"/>
    <property type="molecule type" value="Genomic_DNA"/>
</dbReference>
<evidence type="ECO:0000256" key="3">
    <source>
        <dbReference type="ARBA" id="ARBA00022629"/>
    </source>
</evidence>
<gene>
    <name evidence="4" type="ORF">ACFQ41_10720</name>
</gene>
<dbReference type="InterPro" id="IPR043129">
    <property type="entry name" value="ATPase_NBD"/>
</dbReference>
<dbReference type="Proteomes" id="UP001597199">
    <property type="component" value="Unassembled WGS sequence"/>
</dbReference>
<dbReference type="InterPro" id="IPR036390">
    <property type="entry name" value="WH_DNA-bd_sf"/>
</dbReference>
<comment type="caution">
    <text evidence="4">The sequence shown here is derived from an EMBL/GenBank/DDBJ whole genome shotgun (WGS) entry which is preliminary data.</text>
</comment>
<dbReference type="Pfam" id="PF00480">
    <property type="entry name" value="ROK"/>
    <property type="match status" value="1"/>
</dbReference>
<name>A0ABW4BJ38_9LACO</name>
<protein>
    <submittedName>
        <fullName evidence="4">ROK family protein</fullName>
    </submittedName>
</protein>
<comment type="similarity">
    <text evidence="2">Belongs to the ROK (NagC/XylR) family.</text>
</comment>
<keyword evidence="5" id="KW-1185">Reference proteome</keyword>
<evidence type="ECO:0000313" key="5">
    <source>
        <dbReference type="Proteomes" id="UP001597199"/>
    </source>
</evidence>
<dbReference type="PANTHER" id="PTHR18964:SF149">
    <property type="entry name" value="BIFUNCTIONAL UDP-N-ACETYLGLUCOSAMINE 2-EPIMERASE_N-ACETYLMANNOSAMINE KINASE"/>
    <property type="match status" value="1"/>
</dbReference>
<sequence length="394" mass="43874">MAESTQRRRNRQKILEDLYVYAPASRIDIANRTHITPATVTTLTAAMLDAGEIAEDGEAAVKIGRPKVLLRLTAADDYYVGCELRAEAYTFVLTDATGKVVDHQATSFSRQFDPIESTVQTLTSALQAFLAQHHDKHILAVGIAIPGHYEPDTQRIASDHPHWSQFDFTSLNDAINVPVYYENNVQAMAITERLFNSHQNDETFIFFHVALGVVCSTIYHGRIYGKHNPLVGEVAHMVVNTEGELCSCGRRGCLQTYSSENWIMRKARVLYQQADQTYLRQLAKTPAALTFDEVLQAYDLGDTGVMNILTNAIKYLAVAVTNFTLLIDAQRIILHGRIFERPALFRQLQQYLQTNQVTVATVTTRRLVVKPALLYDGAVGGAGLAIGRDRLGFA</sequence>
<reference evidence="5" key="1">
    <citation type="journal article" date="2019" name="Int. J. Syst. Evol. Microbiol.">
        <title>The Global Catalogue of Microorganisms (GCM) 10K type strain sequencing project: providing services to taxonomists for standard genome sequencing and annotation.</title>
        <authorList>
            <consortium name="The Broad Institute Genomics Platform"/>
            <consortium name="The Broad Institute Genome Sequencing Center for Infectious Disease"/>
            <person name="Wu L."/>
            <person name="Ma J."/>
        </authorList>
    </citation>
    <scope>NUCLEOTIDE SEQUENCE [LARGE SCALE GENOMIC DNA]</scope>
    <source>
        <strain evidence="5">CCM 9110</strain>
    </source>
</reference>
<dbReference type="PANTHER" id="PTHR18964">
    <property type="entry name" value="ROK (REPRESSOR, ORF, KINASE) FAMILY"/>
    <property type="match status" value="1"/>
</dbReference>
<dbReference type="Gene3D" id="1.10.10.10">
    <property type="entry name" value="Winged helix-like DNA-binding domain superfamily/Winged helix DNA-binding domain"/>
    <property type="match status" value="1"/>
</dbReference>
<dbReference type="Gene3D" id="3.30.420.40">
    <property type="match status" value="2"/>
</dbReference>
<evidence type="ECO:0000256" key="1">
    <source>
        <dbReference type="ARBA" id="ARBA00002486"/>
    </source>
</evidence>
<evidence type="ECO:0000256" key="2">
    <source>
        <dbReference type="ARBA" id="ARBA00006479"/>
    </source>
</evidence>
<keyword evidence="3" id="KW-0119">Carbohydrate metabolism</keyword>
<accession>A0ABW4BJ38</accession>
<dbReference type="SUPFAM" id="SSF53067">
    <property type="entry name" value="Actin-like ATPase domain"/>
    <property type="match status" value="1"/>
</dbReference>